<evidence type="ECO:0000313" key="2">
    <source>
        <dbReference type="Proteomes" id="UP001206925"/>
    </source>
</evidence>
<accession>A0AAD5CA31</accession>
<protein>
    <submittedName>
        <fullName evidence="1">Uncharacterized protein</fullName>
    </submittedName>
</protein>
<proteinExistence type="predicted"/>
<organism evidence="1 2">
    <name type="scientific">Ambrosia artemisiifolia</name>
    <name type="common">Common ragweed</name>
    <dbReference type="NCBI Taxonomy" id="4212"/>
    <lineage>
        <taxon>Eukaryota</taxon>
        <taxon>Viridiplantae</taxon>
        <taxon>Streptophyta</taxon>
        <taxon>Embryophyta</taxon>
        <taxon>Tracheophyta</taxon>
        <taxon>Spermatophyta</taxon>
        <taxon>Magnoliopsida</taxon>
        <taxon>eudicotyledons</taxon>
        <taxon>Gunneridae</taxon>
        <taxon>Pentapetalae</taxon>
        <taxon>asterids</taxon>
        <taxon>campanulids</taxon>
        <taxon>Asterales</taxon>
        <taxon>Asteraceae</taxon>
        <taxon>Asteroideae</taxon>
        <taxon>Heliantheae alliance</taxon>
        <taxon>Heliantheae</taxon>
        <taxon>Ambrosia</taxon>
    </lineage>
</organism>
<keyword evidence="2" id="KW-1185">Reference proteome</keyword>
<sequence length="29" mass="3284">MLYDDCCKVFVNLMPSGYAKTTGRLEDGR</sequence>
<name>A0AAD5CA31_AMBAR</name>
<evidence type="ECO:0000313" key="1">
    <source>
        <dbReference type="EMBL" id="KAI7737654.1"/>
    </source>
</evidence>
<dbReference type="Proteomes" id="UP001206925">
    <property type="component" value="Unassembled WGS sequence"/>
</dbReference>
<gene>
    <name evidence="1" type="ORF">M8C21_003958</name>
</gene>
<reference evidence="1" key="1">
    <citation type="submission" date="2022-06" db="EMBL/GenBank/DDBJ databases">
        <title>Uncovering the hologenomic basis of an extraordinary plant invasion.</title>
        <authorList>
            <person name="Bieker V.C."/>
            <person name="Martin M.D."/>
            <person name="Gilbert T."/>
            <person name="Hodgins K."/>
            <person name="Battlay P."/>
            <person name="Petersen B."/>
            <person name="Wilson J."/>
        </authorList>
    </citation>
    <scope>NUCLEOTIDE SEQUENCE</scope>
    <source>
        <strain evidence="1">AA19_3_7</strain>
        <tissue evidence="1">Leaf</tissue>
    </source>
</reference>
<comment type="caution">
    <text evidence="1">The sequence shown here is derived from an EMBL/GenBank/DDBJ whole genome shotgun (WGS) entry which is preliminary data.</text>
</comment>
<dbReference type="AlphaFoldDB" id="A0AAD5CA31"/>
<dbReference type="EMBL" id="JAMZMK010008974">
    <property type="protein sequence ID" value="KAI7737654.1"/>
    <property type="molecule type" value="Genomic_DNA"/>
</dbReference>